<reference evidence="2" key="1">
    <citation type="journal article" date="2018" name="Nat. Microbiol.">
        <title>Leveraging single-cell genomics to expand the fungal tree of life.</title>
        <authorList>
            <person name="Ahrendt S.R."/>
            <person name="Quandt C.A."/>
            <person name="Ciobanu D."/>
            <person name="Clum A."/>
            <person name="Salamov A."/>
            <person name="Andreopoulos B."/>
            <person name="Cheng J.F."/>
            <person name="Woyke T."/>
            <person name="Pelin A."/>
            <person name="Henrissat B."/>
            <person name="Reynolds N.K."/>
            <person name="Benny G.L."/>
            <person name="Smith M.E."/>
            <person name="James T.Y."/>
            <person name="Grigoriev I.V."/>
        </authorList>
    </citation>
    <scope>NUCLEOTIDE SEQUENCE [LARGE SCALE GENOMIC DNA]</scope>
</reference>
<protein>
    <submittedName>
        <fullName evidence="1">Uncharacterized protein</fullName>
    </submittedName>
</protein>
<proteinExistence type="predicted"/>
<gene>
    <name evidence="1" type="ORF">BDK51DRAFT_27364</name>
</gene>
<organism evidence="1 2">
    <name type="scientific">Blyttiomyces helicus</name>
    <dbReference type="NCBI Taxonomy" id="388810"/>
    <lineage>
        <taxon>Eukaryota</taxon>
        <taxon>Fungi</taxon>
        <taxon>Fungi incertae sedis</taxon>
        <taxon>Chytridiomycota</taxon>
        <taxon>Chytridiomycota incertae sedis</taxon>
        <taxon>Chytridiomycetes</taxon>
        <taxon>Chytridiomycetes incertae sedis</taxon>
        <taxon>Blyttiomyces</taxon>
    </lineage>
</organism>
<sequence>MSNHSPATRATYLPTQLLQQVFREFPNSRIEGSQCSDIRAVSLVCRAWDPAASARIWTHVVLREDRALGTFIKCVRASRAKRAVIVRILEFRFNHWDARAHSDFAILAPLLRGLRQFVGGDRLVSEDLKLVGPRVSTIALFLSSCPDLVALDVPAPGAWMEKLQVDEGEDLMLASKYEFELDPPSSPLVVCIWLLLLLTPGLFPISLPRSFIATV</sequence>
<dbReference type="EMBL" id="KZ996677">
    <property type="protein sequence ID" value="RKO88490.1"/>
    <property type="molecule type" value="Genomic_DNA"/>
</dbReference>
<dbReference type="Proteomes" id="UP000269721">
    <property type="component" value="Unassembled WGS sequence"/>
</dbReference>
<evidence type="ECO:0000313" key="1">
    <source>
        <dbReference type="EMBL" id="RKO88490.1"/>
    </source>
</evidence>
<keyword evidence="2" id="KW-1185">Reference proteome</keyword>
<evidence type="ECO:0000313" key="2">
    <source>
        <dbReference type="Proteomes" id="UP000269721"/>
    </source>
</evidence>
<dbReference type="AlphaFoldDB" id="A0A4P9WC81"/>
<accession>A0A4P9WC81</accession>
<name>A0A4P9WC81_9FUNG</name>